<keyword evidence="3" id="KW-1185">Reference proteome</keyword>
<dbReference type="InterPro" id="IPR003789">
    <property type="entry name" value="Asn/Gln_tRNA_amidoTrase-B-like"/>
</dbReference>
<feature type="non-terminal residue" evidence="2">
    <location>
        <position position="1"/>
    </location>
</feature>
<dbReference type="InterPro" id="IPR042184">
    <property type="entry name" value="YqeY/Aim41_N"/>
</dbReference>
<sequence>FRKTLQDRLKASMKAKDKLSSTILRSVLADVYAADKKTGTLIDSSAIQSLLRKAAARREESAKQFETAARPELAENELKEAQLLKSLLPPQLSEAEIEAVLKPIISSSRLSTADPKRSLGVLLKAFYQEVDRSRVEGELVKRRAEALLNST</sequence>
<gene>
    <name evidence="1" type="primary">AIM41</name>
    <name evidence="2" type="ORF">SISSUDRAFT_978177</name>
</gene>
<protein>
    <recommendedName>
        <fullName evidence="1">Altered inheritance of mitochondria protein 41</fullName>
    </recommendedName>
</protein>
<keyword evidence="1" id="KW-0496">Mitochondrion</keyword>
<dbReference type="SUPFAM" id="SSF89095">
    <property type="entry name" value="GatB/YqeY motif"/>
    <property type="match status" value="1"/>
</dbReference>
<comment type="subcellular location">
    <subcellularLocation>
        <location evidence="1">Mitochondrion</location>
    </subcellularLocation>
</comment>
<dbReference type="InterPro" id="IPR019004">
    <property type="entry name" value="YqeY/Aim41"/>
</dbReference>
<dbReference type="GO" id="GO:0005739">
    <property type="term" value="C:mitochondrion"/>
    <property type="evidence" value="ECO:0007669"/>
    <property type="project" value="UniProtKB-SubCell"/>
</dbReference>
<dbReference type="PANTHER" id="PTHR28055:SF1">
    <property type="entry name" value="ALTERED INHERITANCE OF MITOCHONDRIA PROTEIN 41, MITOCHONDRIAL"/>
    <property type="match status" value="1"/>
</dbReference>
<dbReference type="OrthoDB" id="538640at2759"/>
<evidence type="ECO:0000256" key="1">
    <source>
        <dbReference type="RuleBase" id="RU365099"/>
    </source>
</evidence>
<dbReference type="STRING" id="1314776.A0A166IEP3"/>
<organism evidence="2 3">
    <name type="scientific">Sistotremastrum suecicum HHB10207 ss-3</name>
    <dbReference type="NCBI Taxonomy" id="1314776"/>
    <lineage>
        <taxon>Eukaryota</taxon>
        <taxon>Fungi</taxon>
        <taxon>Dikarya</taxon>
        <taxon>Basidiomycota</taxon>
        <taxon>Agaricomycotina</taxon>
        <taxon>Agaricomycetes</taxon>
        <taxon>Sistotremastrales</taxon>
        <taxon>Sistotremastraceae</taxon>
        <taxon>Sistotremastrum</taxon>
    </lineage>
</organism>
<proteinExistence type="inferred from homology"/>
<dbReference type="Pfam" id="PF09424">
    <property type="entry name" value="YqeY"/>
    <property type="match status" value="1"/>
</dbReference>
<evidence type="ECO:0000313" key="3">
    <source>
        <dbReference type="Proteomes" id="UP000076798"/>
    </source>
</evidence>
<dbReference type="Proteomes" id="UP000076798">
    <property type="component" value="Unassembled WGS sequence"/>
</dbReference>
<comment type="similarity">
    <text evidence="1">Belongs to the AIM41 family.</text>
</comment>
<name>A0A166IEP3_9AGAM</name>
<dbReference type="AlphaFoldDB" id="A0A166IEP3"/>
<evidence type="ECO:0000313" key="2">
    <source>
        <dbReference type="EMBL" id="KZT43675.1"/>
    </source>
</evidence>
<dbReference type="GO" id="GO:0016884">
    <property type="term" value="F:carbon-nitrogen ligase activity, with glutamine as amido-N-donor"/>
    <property type="evidence" value="ECO:0007669"/>
    <property type="project" value="UniProtKB-UniRule"/>
</dbReference>
<dbReference type="Gene3D" id="1.10.1510.10">
    <property type="entry name" value="Uncharacterised protein YqeY/AIM41 PF09424, N-terminal domain"/>
    <property type="match status" value="1"/>
</dbReference>
<dbReference type="EMBL" id="KV428007">
    <property type="protein sequence ID" value="KZT43675.1"/>
    <property type="molecule type" value="Genomic_DNA"/>
</dbReference>
<accession>A0A166IEP3</accession>
<dbReference type="PANTHER" id="PTHR28055">
    <property type="entry name" value="ALTERED INHERITANCE OF MITOCHONDRIA PROTEIN 41, MITOCHONDRIAL"/>
    <property type="match status" value="1"/>
</dbReference>
<reference evidence="2 3" key="1">
    <citation type="journal article" date="2016" name="Mol. Biol. Evol.">
        <title>Comparative Genomics of Early-Diverging Mushroom-Forming Fungi Provides Insights into the Origins of Lignocellulose Decay Capabilities.</title>
        <authorList>
            <person name="Nagy L.G."/>
            <person name="Riley R."/>
            <person name="Tritt A."/>
            <person name="Adam C."/>
            <person name="Daum C."/>
            <person name="Floudas D."/>
            <person name="Sun H."/>
            <person name="Yadav J.S."/>
            <person name="Pangilinan J."/>
            <person name="Larsson K.H."/>
            <person name="Matsuura K."/>
            <person name="Barry K."/>
            <person name="Labutti K."/>
            <person name="Kuo R."/>
            <person name="Ohm R.A."/>
            <person name="Bhattacharya S.S."/>
            <person name="Shirouzu T."/>
            <person name="Yoshinaga Y."/>
            <person name="Martin F.M."/>
            <person name="Grigoriev I.V."/>
            <person name="Hibbett D.S."/>
        </authorList>
    </citation>
    <scope>NUCLEOTIDE SEQUENCE [LARGE SCALE GENOMIC DNA]</scope>
    <source>
        <strain evidence="2 3">HHB10207 ss-3</strain>
    </source>
</reference>